<keyword evidence="2" id="KW-0378">Hydrolase</keyword>
<sequence length="284" mass="30787">MSESLKAFRHQTMDGGNARVQVAVGGVGPPLVFIHGFPQTWWEWRRMLPGLAKTNTVVAVDLRGAGHSDCPQEGYDKATMAADVHGVMLALGFERYAVCGHDVGARVALALAVAYRGAVTRLAVLDASQPGSGAWEANCAKPGLWRLAFHPKRNLPERPPYGRKYDYVSTFTFIADHAFGPDAHTVEDLPVFAGDLARPGNTRGGLEWTRAFPNDHRNAQTRKRERLAIPVLALGGDHNYGPTILALLEAFAETVSGGGIADCAHWLPEERPAETADALVEFLK</sequence>
<dbReference type="GO" id="GO:0016787">
    <property type="term" value="F:hydrolase activity"/>
    <property type="evidence" value="ECO:0007669"/>
    <property type="project" value="UniProtKB-KW"/>
</dbReference>
<dbReference type="STRING" id="366602.Caul_0533"/>
<reference evidence="2" key="1">
    <citation type="submission" date="2008-01" db="EMBL/GenBank/DDBJ databases">
        <title>Complete sequence of chromosome of Caulobacter sp. K31.</title>
        <authorList>
            <consortium name="US DOE Joint Genome Institute"/>
            <person name="Copeland A."/>
            <person name="Lucas S."/>
            <person name="Lapidus A."/>
            <person name="Barry K."/>
            <person name="Glavina del Rio T."/>
            <person name="Dalin E."/>
            <person name="Tice H."/>
            <person name="Pitluck S."/>
            <person name="Bruce D."/>
            <person name="Goodwin L."/>
            <person name="Thompson L.S."/>
            <person name="Brettin T."/>
            <person name="Detter J.C."/>
            <person name="Han C."/>
            <person name="Schmutz J."/>
            <person name="Larimer F."/>
            <person name="Land M."/>
            <person name="Hauser L."/>
            <person name="Kyrpides N."/>
            <person name="Kim E."/>
            <person name="Stephens C."/>
            <person name="Richardson P."/>
        </authorList>
    </citation>
    <scope>NUCLEOTIDE SEQUENCE [LARGE SCALE GENOMIC DNA]</scope>
    <source>
        <strain evidence="2">K31</strain>
    </source>
</reference>
<feature type="domain" description="AB hydrolase-1" evidence="1">
    <location>
        <begin position="29"/>
        <end position="271"/>
    </location>
</feature>
<proteinExistence type="predicted"/>
<name>B0T6Q0_CAUSK</name>
<dbReference type="PANTHER" id="PTHR43329">
    <property type="entry name" value="EPOXIDE HYDROLASE"/>
    <property type="match status" value="1"/>
</dbReference>
<dbReference type="Pfam" id="PF00561">
    <property type="entry name" value="Abhydrolase_1"/>
    <property type="match status" value="1"/>
</dbReference>
<evidence type="ECO:0000259" key="1">
    <source>
        <dbReference type="Pfam" id="PF00561"/>
    </source>
</evidence>
<dbReference type="InterPro" id="IPR000073">
    <property type="entry name" value="AB_hydrolase_1"/>
</dbReference>
<dbReference type="KEGG" id="cak:Caul_0533"/>
<dbReference type="AlphaFoldDB" id="B0T6Q0"/>
<gene>
    <name evidence="2" type="ordered locus">Caul_0533</name>
</gene>
<dbReference type="Gene3D" id="3.40.50.1820">
    <property type="entry name" value="alpha/beta hydrolase"/>
    <property type="match status" value="1"/>
</dbReference>
<dbReference type="InterPro" id="IPR029058">
    <property type="entry name" value="AB_hydrolase_fold"/>
</dbReference>
<protein>
    <submittedName>
        <fullName evidence="2">Alpha/beta hydrolase fold</fullName>
    </submittedName>
</protein>
<dbReference type="eggNOG" id="COG0596">
    <property type="taxonomic scope" value="Bacteria"/>
</dbReference>
<organism evidence="2">
    <name type="scientific">Caulobacter sp. (strain K31)</name>
    <dbReference type="NCBI Taxonomy" id="366602"/>
    <lineage>
        <taxon>Bacteria</taxon>
        <taxon>Pseudomonadati</taxon>
        <taxon>Pseudomonadota</taxon>
        <taxon>Alphaproteobacteria</taxon>
        <taxon>Caulobacterales</taxon>
        <taxon>Caulobacteraceae</taxon>
        <taxon>Caulobacter</taxon>
    </lineage>
</organism>
<dbReference type="ESTHER" id="causk-b0t6q0">
    <property type="family name" value="CFTR-inhibitory-factor_Cif"/>
</dbReference>
<dbReference type="EMBL" id="CP000927">
    <property type="protein sequence ID" value="ABZ69667.1"/>
    <property type="molecule type" value="Genomic_DNA"/>
</dbReference>
<dbReference type="OrthoDB" id="9779853at2"/>
<evidence type="ECO:0000313" key="2">
    <source>
        <dbReference type="EMBL" id="ABZ69667.1"/>
    </source>
</evidence>
<dbReference type="SUPFAM" id="SSF53474">
    <property type="entry name" value="alpha/beta-Hydrolases"/>
    <property type="match status" value="1"/>
</dbReference>
<dbReference type="HOGENOM" id="CLU_020336_7_1_5"/>
<accession>B0T6Q0</accession>